<evidence type="ECO:0000256" key="2">
    <source>
        <dbReference type="ARBA" id="ARBA00022692"/>
    </source>
</evidence>
<evidence type="ECO:0000259" key="7">
    <source>
        <dbReference type="Pfam" id="PF20684"/>
    </source>
</evidence>
<gene>
    <name evidence="8" type="ORF">K458DRAFT_427301</name>
</gene>
<dbReference type="GO" id="GO:0016020">
    <property type="term" value="C:membrane"/>
    <property type="evidence" value="ECO:0007669"/>
    <property type="project" value="UniProtKB-SubCell"/>
</dbReference>
<feature type="transmembrane region" description="Helical" evidence="6">
    <location>
        <begin position="70"/>
        <end position="91"/>
    </location>
</feature>
<proteinExistence type="inferred from homology"/>
<accession>A0A6G1JFU3</accession>
<evidence type="ECO:0000313" key="9">
    <source>
        <dbReference type="Proteomes" id="UP000799291"/>
    </source>
</evidence>
<sequence length="386" mass="44357">MKNKTLEALLLEGPAHALPPGHTTPNFNNPPNHRALSLATLTICLLITTSMTFMRMYVKIFTVRKMHLEDWLLPLAFLFEVAHITPAWVIYTFDPVYHQWDMRMRDLIRLLMNLHIAYIFYDLTILVLKLCIMLQFLRIFVPSNKRGASFWITHTLIWVNSLFYLGSALVETFSCKPMEKRWNPLVTEGKCINVLVVHPLSASLNFVLDAVILLWTQRVIWSLHMTRERRWKIAVPFMAGIMALVFAGLRVFTSVKLNTTSDIAYWGALMGLSTFSEVASGFLVLSLPVLPHLYKNMRKYMGFSSNHSHRMTLNPDRPRRLPRSWLHISQDSVDDGNRSPRSQKHLGHGITRTDQVIIEFMSLNSTDSILPSIPEHALSTTKCGDR</sequence>
<evidence type="ECO:0000256" key="5">
    <source>
        <dbReference type="ARBA" id="ARBA00038359"/>
    </source>
</evidence>
<comment type="similarity">
    <text evidence="5">Belongs to the SAT4 family.</text>
</comment>
<comment type="subcellular location">
    <subcellularLocation>
        <location evidence="1">Membrane</location>
        <topology evidence="1">Multi-pass membrane protein</topology>
    </subcellularLocation>
</comment>
<dbReference type="PANTHER" id="PTHR33048:SF47">
    <property type="entry name" value="INTEGRAL MEMBRANE PROTEIN-RELATED"/>
    <property type="match status" value="1"/>
</dbReference>
<evidence type="ECO:0000256" key="3">
    <source>
        <dbReference type="ARBA" id="ARBA00022989"/>
    </source>
</evidence>
<dbReference type="Pfam" id="PF20684">
    <property type="entry name" value="Fung_rhodopsin"/>
    <property type="match status" value="1"/>
</dbReference>
<feature type="transmembrane region" description="Helical" evidence="6">
    <location>
        <begin position="111"/>
        <end position="137"/>
    </location>
</feature>
<keyword evidence="9" id="KW-1185">Reference proteome</keyword>
<protein>
    <recommendedName>
        <fullName evidence="7">Rhodopsin domain-containing protein</fullName>
    </recommendedName>
</protein>
<dbReference type="EMBL" id="MU005572">
    <property type="protein sequence ID" value="KAF2689045.1"/>
    <property type="molecule type" value="Genomic_DNA"/>
</dbReference>
<feature type="domain" description="Rhodopsin" evidence="7">
    <location>
        <begin position="54"/>
        <end position="295"/>
    </location>
</feature>
<dbReference type="PANTHER" id="PTHR33048">
    <property type="entry name" value="PTH11-LIKE INTEGRAL MEMBRANE PROTEIN (AFU_ORTHOLOGUE AFUA_5G11245)"/>
    <property type="match status" value="1"/>
</dbReference>
<keyword evidence="4 6" id="KW-0472">Membrane</keyword>
<evidence type="ECO:0000256" key="6">
    <source>
        <dbReference type="SAM" id="Phobius"/>
    </source>
</evidence>
<name>A0A6G1JFU3_9PLEO</name>
<evidence type="ECO:0000256" key="1">
    <source>
        <dbReference type="ARBA" id="ARBA00004141"/>
    </source>
</evidence>
<evidence type="ECO:0000313" key="8">
    <source>
        <dbReference type="EMBL" id="KAF2689045.1"/>
    </source>
</evidence>
<keyword evidence="2 6" id="KW-0812">Transmembrane</keyword>
<organism evidence="8 9">
    <name type="scientific">Lentithecium fluviatile CBS 122367</name>
    <dbReference type="NCBI Taxonomy" id="1168545"/>
    <lineage>
        <taxon>Eukaryota</taxon>
        <taxon>Fungi</taxon>
        <taxon>Dikarya</taxon>
        <taxon>Ascomycota</taxon>
        <taxon>Pezizomycotina</taxon>
        <taxon>Dothideomycetes</taxon>
        <taxon>Pleosporomycetidae</taxon>
        <taxon>Pleosporales</taxon>
        <taxon>Massarineae</taxon>
        <taxon>Lentitheciaceae</taxon>
        <taxon>Lentithecium</taxon>
    </lineage>
</organism>
<reference evidence="8" key="1">
    <citation type="journal article" date="2020" name="Stud. Mycol.">
        <title>101 Dothideomycetes genomes: a test case for predicting lifestyles and emergence of pathogens.</title>
        <authorList>
            <person name="Haridas S."/>
            <person name="Albert R."/>
            <person name="Binder M."/>
            <person name="Bloem J."/>
            <person name="Labutti K."/>
            <person name="Salamov A."/>
            <person name="Andreopoulos B."/>
            <person name="Baker S."/>
            <person name="Barry K."/>
            <person name="Bills G."/>
            <person name="Bluhm B."/>
            <person name="Cannon C."/>
            <person name="Castanera R."/>
            <person name="Culley D."/>
            <person name="Daum C."/>
            <person name="Ezra D."/>
            <person name="Gonzalez J."/>
            <person name="Henrissat B."/>
            <person name="Kuo A."/>
            <person name="Liang C."/>
            <person name="Lipzen A."/>
            <person name="Lutzoni F."/>
            <person name="Magnuson J."/>
            <person name="Mondo S."/>
            <person name="Nolan M."/>
            <person name="Ohm R."/>
            <person name="Pangilinan J."/>
            <person name="Park H.-J."/>
            <person name="Ramirez L."/>
            <person name="Alfaro M."/>
            <person name="Sun H."/>
            <person name="Tritt A."/>
            <person name="Yoshinaga Y."/>
            <person name="Zwiers L.-H."/>
            <person name="Turgeon B."/>
            <person name="Goodwin S."/>
            <person name="Spatafora J."/>
            <person name="Crous P."/>
            <person name="Grigoriev I."/>
        </authorList>
    </citation>
    <scope>NUCLEOTIDE SEQUENCE</scope>
    <source>
        <strain evidence="8">CBS 122367</strain>
    </source>
</reference>
<feature type="transmembrane region" description="Helical" evidence="6">
    <location>
        <begin position="149"/>
        <end position="170"/>
    </location>
</feature>
<feature type="transmembrane region" description="Helical" evidence="6">
    <location>
        <begin position="35"/>
        <end position="58"/>
    </location>
</feature>
<feature type="transmembrane region" description="Helical" evidence="6">
    <location>
        <begin position="264"/>
        <end position="290"/>
    </location>
</feature>
<dbReference type="InterPro" id="IPR052337">
    <property type="entry name" value="SAT4-like"/>
</dbReference>
<dbReference type="InterPro" id="IPR049326">
    <property type="entry name" value="Rhodopsin_dom_fungi"/>
</dbReference>
<evidence type="ECO:0000256" key="4">
    <source>
        <dbReference type="ARBA" id="ARBA00023136"/>
    </source>
</evidence>
<dbReference type="OrthoDB" id="4682787at2759"/>
<feature type="transmembrane region" description="Helical" evidence="6">
    <location>
        <begin position="233"/>
        <end position="252"/>
    </location>
</feature>
<dbReference type="Proteomes" id="UP000799291">
    <property type="component" value="Unassembled WGS sequence"/>
</dbReference>
<dbReference type="AlphaFoldDB" id="A0A6G1JFU3"/>
<keyword evidence="3 6" id="KW-1133">Transmembrane helix</keyword>